<evidence type="ECO:0000256" key="12">
    <source>
        <dbReference type="ARBA" id="ARBA00022792"/>
    </source>
</evidence>
<keyword evidence="12" id="KW-0472">Membrane</keyword>
<keyword evidence="7" id="KW-0808">Transferase</keyword>
<keyword evidence="12" id="KW-0999">Mitochondrion inner membrane</keyword>
<evidence type="ECO:0000313" key="20">
    <source>
        <dbReference type="EMBL" id="CAG9803908.1"/>
    </source>
</evidence>
<dbReference type="GO" id="GO:0004674">
    <property type="term" value="F:protein serine/threonine kinase activity"/>
    <property type="evidence" value="ECO:0007669"/>
    <property type="project" value="UniProtKB-KW"/>
</dbReference>
<dbReference type="OrthoDB" id="1405469at2759"/>
<comment type="cofactor">
    <cofactor evidence="1">
        <name>Mg(2+)</name>
        <dbReference type="ChEBI" id="CHEBI:18420"/>
    </cofactor>
</comment>
<evidence type="ECO:0000256" key="1">
    <source>
        <dbReference type="ARBA" id="ARBA00001946"/>
    </source>
</evidence>
<dbReference type="InterPro" id="IPR000719">
    <property type="entry name" value="Prot_kinase_dom"/>
</dbReference>
<sequence>MSIRLLTRFFKNGRSLLFTNRRHIYQSRAVQNLAIRKKPLQDPILADLNVAREQNSFTRFSRRLLVDNVLNRVTSPKSYLLRAEATKKFAFGDSLPFLSLVGCSLASGNGLITKEDELESICWEIREAVVKYQSRLEDKVTDTRLNEDLQLSDLDIGPPLAKGCSAVVYSANFKNANGKEEKTKESESLMNRNENDTWKTDIEHDGNVNLFSSSKSLSEIVQNINGSFDNLSVPSSSNINATTKDSSEKTSKISRVVKFNSKVTEYINEGHDLSDDEFKMTANSSEIVDSSIYTYPWALKMMFNYDIQSNAMAILKAMYKETIPARNRLNRNDIGNWENHIAEQTIILPPHPNLVLMPTFFCDNIPELQCSQTLYPNALPARLNPSSGYGRNMSLFLLMKRYNCSLREYLDEYSDLSTRTRIILLAQLLEAVAHINNFQIAHRDLKSDNILIDTASDSLPLLVLSDFGCCLADKSHGLRLPYQSNEIDKGGNIQLMAPEIVLKQPSMFAILDYTKSDLWACGTIAYEIFGYTNPFYNDLSTNTKALRNMDYDESMLPELTNEEIPAVVKKLIENILQRSPRMRLNCDVAANVLELYLWAPSSWIKYKRIPTNNEILEWLLSLTTKILCERGLGAVNEKFMAKNRRTYTEYVLISTFLSRAKLQNIRKALSFIQSV</sequence>
<keyword evidence="10" id="KW-0418">Kinase</keyword>
<dbReference type="InterPro" id="IPR011009">
    <property type="entry name" value="Kinase-like_dom_sf"/>
</dbReference>
<accession>A0A9N9RVK4</accession>
<comment type="catalytic activity">
    <reaction evidence="17">
        <text>L-threonyl-[protein] + ATP = O-phospho-L-threonyl-[protein] + ADP + H(+)</text>
        <dbReference type="Rhea" id="RHEA:46608"/>
        <dbReference type="Rhea" id="RHEA-COMP:11060"/>
        <dbReference type="Rhea" id="RHEA-COMP:11605"/>
        <dbReference type="ChEBI" id="CHEBI:15378"/>
        <dbReference type="ChEBI" id="CHEBI:30013"/>
        <dbReference type="ChEBI" id="CHEBI:30616"/>
        <dbReference type="ChEBI" id="CHEBI:61977"/>
        <dbReference type="ChEBI" id="CHEBI:456216"/>
        <dbReference type="EC" id="2.7.11.1"/>
    </reaction>
</comment>
<evidence type="ECO:0000256" key="8">
    <source>
        <dbReference type="ARBA" id="ARBA00022723"/>
    </source>
</evidence>
<dbReference type="PROSITE" id="PS00108">
    <property type="entry name" value="PROTEIN_KINASE_ST"/>
    <property type="match status" value="1"/>
</dbReference>
<evidence type="ECO:0000256" key="18">
    <source>
        <dbReference type="ARBA" id="ARBA00048679"/>
    </source>
</evidence>
<dbReference type="GO" id="GO:0090141">
    <property type="term" value="P:positive regulation of mitochondrial fission"/>
    <property type="evidence" value="ECO:0007669"/>
    <property type="project" value="TreeGrafter"/>
</dbReference>
<protein>
    <recommendedName>
        <fullName evidence="5">non-specific serine/threonine protein kinase</fullName>
        <ecNumber evidence="5">2.7.11.1</ecNumber>
    </recommendedName>
</protein>
<organism evidence="20 21">
    <name type="scientific">Chironomus riparius</name>
    <dbReference type="NCBI Taxonomy" id="315576"/>
    <lineage>
        <taxon>Eukaryota</taxon>
        <taxon>Metazoa</taxon>
        <taxon>Ecdysozoa</taxon>
        <taxon>Arthropoda</taxon>
        <taxon>Hexapoda</taxon>
        <taxon>Insecta</taxon>
        <taxon>Pterygota</taxon>
        <taxon>Neoptera</taxon>
        <taxon>Endopterygota</taxon>
        <taxon>Diptera</taxon>
        <taxon>Nematocera</taxon>
        <taxon>Chironomoidea</taxon>
        <taxon>Chironomidae</taxon>
        <taxon>Chironominae</taxon>
        <taxon>Chironomus</taxon>
    </lineage>
</organism>
<dbReference type="GO" id="GO:0005743">
    <property type="term" value="C:mitochondrial inner membrane"/>
    <property type="evidence" value="ECO:0007669"/>
    <property type="project" value="UniProtKB-SubCell"/>
</dbReference>
<gene>
    <name evidence="20" type="ORF">CHIRRI_LOCUS6803</name>
</gene>
<dbReference type="SUPFAM" id="SSF56112">
    <property type="entry name" value="Protein kinase-like (PK-like)"/>
    <property type="match status" value="1"/>
</dbReference>
<reference evidence="20" key="1">
    <citation type="submission" date="2022-01" db="EMBL/GenBank/DDBJ databases">
        <authorList>
            <person name="King R."/>
        </authorList>
    </citation>
    <scope>NUCLEOTIDE SEQUENCE</scope>
</reference>
<dbReference type="GO" id="GO:0046872">
    <property type="term" value="F:metal ion binding"/>
    <property type="evidence" value="ECO:0007669"/>
    <property type="project" value="UniProtKB-KW"/>
</dbReference>
<evidence type="ECO:0000256" key="14">
    <source>
        <dbReference type="ARBA" id="ARBA00022842"/>
    </source>
</evidence>
<proteinExistence type="predicted"/>
<dbReference type="GO" id="GO:0042981">
    <property type="term" value="P:regulation of apoptotic process"/>
    <property type="evidence" value="ECO:0007669"/>
    <property type="project" value="TreeGrafter"/>
</dbReference>
<evidence type="ECO:0000256" key="3">
    <source>
        <dbReference type="ARBA" id="ARBA00004514"/>
    </source>
</evidence>
<comment type="subcellular location">
    <subcellularLocation>
        <location evidence="3">Cytoplasm</location>
        <location evidence="3">Cytosol</location>
    </subcellularLocation>
    <subcellularLocation>
        <location evidence="2">Mitochondrion inner membrane</location>
        <topology evidence="2">Single-pass membrane protein</topology>
    </subcellularLocation>
    <subcellularLocation>
        <location evidence="4">Mitochondrion outer membrane</location>
        <topology evidence="4">Single-pass membrane protein</topology>
    </subcellularLocation>
</comment>
<dbReference type="InterPro" id="IPR051511">
    <property type="entry name" value="MitoQC_Scaffold_Kinases"/>
</dbReference>
<dbReference type="GO" id="GO:0005524">
    <property type="term" value="F:ATP binding"/>
    <property type="evidence" value="ECO:0007669"/>
    <property type="project" value="UniProtKB-KW"/>
</dbReference>
<dbReference type="InterPro" id="IPR008271">
    <property type="entry name" value="Ser/Thr_kinase_AS"/>
</dbReference>
<dbReference type="Pfam" id="PF00069">
    <property type="entry name" value="Pkinase"/>
    <property type="match status" value="1"/>
</dbReference>
<dbReference type="AlphaFoldDB" id="A0A9N9RVK4"/>
<dbReference type="SMART" id="SM00220">
    <property type="entry name" value="S_TKc"/>
    <property type="match status" value="1"/>
</dbReference>
<dbReference type="PANTHER" id="PTHR22972">
    <property type="entry name" value="SERINE/THREONINE PROTEIN KINASE"/>
    <property type="match status" value="1"/>
</dbReference>
<keyword evidence="16" id="KW-0496">Mitochondrion</keyword>
<dbReference type="PANTHER" id="PTHR22972:SF7">
    <property type="entry name" value="SERINE_THREONINE-PROTEIN KINASE PINK1, MITOCHONDRIAL"/>
    <property type="match status" value="1"/>
</dbReference>
<evidence type="ECO:0000313" key="21">
    <source>
        <dbReference type="Proteomes" id="UP001153620"/>
    </source>
</evidence>
<comment type="catalytic activity">
    <reaction evidence="18">
        <text>L-seryl-[protein] + ATP = O-phospho-L-seryl-[protein] + ADP + H(+)</text>
        <dbReference type="Rhea" id="RHEA:17989"/>
        <dbReference type="Rhea" id="RHEA-COMP:9863"/>
        <dbReference type="Rhea" id="RHEA-COMP:11604"/>
        <dbReference type="ChEBI" id="CHEBI:15378"/>
        <dbReference type="ChEBI" id="CHEBI:29999"/>
        <dbReference type="ChEBI" id="CHEBI:30616"/>
        <dbReference type="ChEBI" id="CHEBI:83421"/>
        <dbReference type="ChEBI" id="CHEBI:456216"/>
        <dbReference type="EC" id="2.7.11.1"/>
    </reaction>
</comment>
<feature type="domain" description="Protein kinase" evidence="19">
    <location>
        <begin position="154"/>
        <end position="597"/>
    </location>
</feature>
<keyword evidence="11" id="KW-1000">Mitochondrion outer membrane</keyword>
<keyword evidence="14" id="KW-0460">Magnesium</keyword>
<dbReference type="Gene3D" id="1.10.510.10">
    <property type="entry name" value="Transferase(Phosphotransferase) domain 1"/>
    <property type="match status" value="1"/>
</dbReference>
<reference evidence="20" key="2">
    <citation type="submission" date="2022-10" db="EMBL/GenBank/DDBJ databases">
        <authorList>
            <consortium name="ENA_rothamsted_submissions"/>
            <consortium name="culmorum"/>
            <person name="King R."/>
        </authorList>
    </citation>
    <scope>NUCLEOTIDE SEQUENCE</scope>
</reference>
<keyword evidence="15" id="KW-0809">Transit peptide</keyword>
<evidence type="ECO:0000256" key="16">
    <source>
        <dbReference type="ARBA" id="ARBA00023128"/>
    </source>
</evidence>
<evidence type="ECO:0000259" key="19">
    <source>
        <dbReference type="SMART" id="SM00220"/>
    </source>
</evidence>
<keyword evidence="6" id="KW-0723">Serine/threonine-protein kinase</keyword>
<dbReference type="EMBL" id="OU895878">
    <property type="protein sequence ID" value="CAG9803908.1"/>
    <property type="molecule type" value="Genomic_DNA"/>
</dbReference>
<dbReference type="Proteomes" id="UP001153620">
    <property type="component" value="Chromosome 2"/>
</dbReference>
<keyword evidence="13" id="KW-0067">ATP-binding</keyword>
<dbReference type="GO" id="GO:0005741">
    <property type="term" value="C:mitochondrial outer membrane"/>
    <property type="evidence" value="ECO:0007669"/>
    <property type="project" value="UniProtKB-SubCell"/>
</dbReference>
<evidence type="ECO:0000256" key="9">
    <source>
        <dbReference type="ARBA" id="ARBA00022741"/>
    </source>
</evidence>
<evidence type="ECO:0000256" key="4">
    <source>
        <dbReference type="ARBA" id="ARBA00004572"/>
    </source>
</evidence>
<evidence type="ECO:0000256" key="13">
    <source>
        <dbReference type="ARBA" id="ARBA00022840"/>
    </source>
</evidence>
<evidence type="ECO:0000256" key="6">
    <source>
        <dbReference type="ARBA" id="ARBA00022527"/>
    </source>
</evidence>
<dbReference type="GO" id="GO:0005829">
    <property type="term" value="C:cytosol"/>
    <property type="evidence" value="ECO:0007669"/>
    <property type="project" value="UniProtKB-SubCell"/>
</dbReference>
<evidence type="ECO:0000256" key="10">
    <source>
        <dbReference type="ARBA" id="ARBA00022777"/>
    </source>
</evidence>
<evidence type="ECO:0000256" key="7">
    <source>
        <dbReference type="ARBA" id="ARBA00022679"/>
    </source>
</evidence>
<keyword evidence="21" id="KW-1185">Reference proteome</keyword>
<dbReference type="GO" id="GO:0000422">
    <property type="term" value="P:autophagy of mitochondrion"/>
    <property type="evidence" value="ECO:0007669"/>
    <property type="project" value="TreeGrafter"/>
</dbReference>
<evidence type="ECO:0000256" key="5">
    <source>
        <dbReference type="ARBA" id="ARBA00012513"/>
    </source>
</evidence>
<evidence type="ECO:0000256" key="11">
    <source>
        <dbReference type="ARBA" id="ARBA00022787"/>
    </source>
</evidence>
<dbReference type="EC" id="2.7.11.1" evidence="5"/>
<evidence type="ECO:0000256" key="15">
    <source>
        <dbReference type="ARBA" id="ARBA00022946"/>
    </source>
</evidence>
<name>A0A9N9RVK4_9DIPT</name>
<evidence type="ECO:0000256" key="17">
    <source>
        <dbReference type="ARBA" id="ARBA00047899"/>
    </source>
</evidence>
<keyword evidence="8" id="KW-0479">Metal-binding</keyword>
<keyword evidence="9" id="KW-0547">Nucleotide-binding</keyword>
<evidence type="ECO:0000256" key="2">
    <source>
        <dbReference type="ARBA" id="ARBA00004434"/>
    </source>
</evidence>